<dbReference type="EMBL" id="BMJY01000008">
    <property type="protein sequence ID" value="GGH44995.1"/>
    <property type="molecule type" value="Genomic_DNA"/>
</dbReference>
<comment type="caution">
    <text evidence="1">The sequence shown here is derived from an EMBL/GenBank/DDBJ whole genome shotgun (WGS) entry which is preliminary data.</text>
</comment>
<gene>
    <name evidence="1" type="ORF">GCM10010921_20080</name>
</gene>
<dbReference type="AlphaFoldDB" id="A0A917MP35"/>
<evidence type="ECO:0000313" key="1">
    <source>
        <dbReference type="EMBL" id="GGH44995.1"/>
    </source>
</evidence>
<accession>A0A917MP35</accession>
<evidence type="ECO:0000313" key="2">
    <source>
        <dbReference type="Proteomes" id="UP000657592"/>
    </source>
</evidence>
<name>A0A917MP35_9MICO</name>
<reference evidence="1" key="2">
    <citation type="submission" date="2020-09" db="EMBL/GenBank/DDBJ databases">
        <authorList>
            <person name="Sun Q."/>
            <person name="Zhou Y."/>
        </authorList>
    </citation>
    <scope>NUCLEOTIDE SEQUENCE</scope>
    <source>
        <strain evidence="1">CGMCC 1.15794</strain>
    </source>
</reference>
<dbReference type="Proteomes" id="UP000657592">
    <property type="component" value="Unassembled WGS sequence"/>
</dbReference>
<protein>
    <submittedName>
        <fullName evidence="1">Uncharacterized protein</fullName>
    </submittedName>
</protein>
<organism evidence="1 2">
    <name type="scientific">Microbacterium album</name>
    <dbReference type="NCBI Taxonomy" id="2053191"/>
    <lineage>
        <taxon>Bacteria</taxon>
        <taxon>Bacillati</taxon>
        <taxon>Actinomycetota</taxon>
        <taxon>Actinomycetes</taxon>
        <taxon>Micrococcales</taxon>
        <taxon>Microbacteriaceae</taxon>
        <taxon>Microbacterium</taxon>
    </lineage>
</organism>
<sequence>MSGNSVEGEDQNTNQEEGEPIMTILAEQLGFIDRLRIMRAELGKPITSVTDSRIDELVDRNVVRLTEEQILAHLPEHGAYLGTLYFQVMVSEIKDLPFPTPAWADEVQVYADDWPNVSIWFRKTILNAAFTNVGFEQMISVTVEDDISPDGDDDMPAGTVSTCPPKFCVYGRDGAAELEASPLALSRLGESLREIADVLSAEVTRQAVTR</sequence>
<keyword evidence="2" id="KW-1185">Reference proteome</keyword>
<dbReference type="RefSeq" id="WP_188756155.1">
    <property type="nucleotide sequence ID" value="NZ_BMJY01000008.1"/>
</dbReference>
<reference evidence="1" key="1">
    <citation type="journal article" date="2014" name="Int. J. Syst. Evol. Microbiol.">
        <title>Complete genome sequence of Corynebacterium casei LMG S-19264T (=DSM 44701T), isolated from a smear-ripened cheese.</title>
        <authorList>
            <consortium name="US DOE Joint Genome Institute (JGI-PGF)"/>
            <person name="Walter F."/>
            <person name="Albersmeier A."/>
            <person name="Kalinowski J."/>
            <person name="Ruckert C."/>
        </authorList>
    </citation>
    <scope>NUCLEOTIDE SEQUENCE</scope>
    <source>
        <strain evidence="1">CGMCC 1.15794</strain>
    </source>
</reference>
<proteinExistence type="predicted"/>